<feature type="transmembrane region" description="Helical" evidence="5">
    <location>
        <begin position="6"/>
        <end position="24"/>
    </location>
</feature>
<organism evidence="8 9">
    <name type="scientific">Symbiochloris irregularis</name>
    <dbReference type="NCBI Taxonomy" id="706552"/>
    <lineage>
        <taxon>Eukaryota</taxon>
        <taxon>Viridiplantae</taxon>
        <taxon>Chlorophyta</taxon>
        <taxon>core chlorophytes</taxon>
        <taxon>Trebouxiophyceae</taxon>
        <taxon>Trebouxiales</taxon>
        <taxon>Trebouxiaceae</taxon>
        <taxon>Symbiochloris</taxon>
    </lineage>
</organism>
<evidence type="ECO:0000256" key="2">
    <source>
        <dbReference type="ARBA" id="ARBA00022692"/>
    </source>
</evidence>
<keyword evidence="2 5" id="KW-0812">Transmembrane</keyword>
<keyword evidence="9" id="KW-1185">Reference proteome</keyword>
<dbReference type="PANTHER" id="PTHR15948">
    <property type="entry name" value="G-PROTEIN COUPLED RECEPTOR 89-RELATED"/>
    <property type="match status" value="1"/>
</dbReference>
<accession>A0AAW1PHU1</accession>
<reference evidence="8 9" key="1">
    <citation type="journal article" date="2024" name="Nat. Commun.">
        <title>Phylogenomics reveals the evolutionary origins of lichenization in chlorophyte algae.</title>
        <authorList>
            <person name="Puginier C."/>
            <person name="Libourel C."/>
            <person name="Otte J."/>
            <person name="Skaloud P."/>
            <person name="Haon M."/>
            <person name="Grisel S."/>
            <person name="Petersen M."/>
            <person name="Berrin J.G."/>
            <person name="Delaux P.M."/>
            <person name="Dal Grande F."/>
            <person name="Keller J."/>
        </authorList>
    </citation>
    <scope>NUCLEOTIDE SEQUENCE [LARGE SCALE GENOMIC DNA]</scope>
    <source>
        <strain evidence="8 9">SAG 2036</strain>
    </source>
</reference>
<feature type="transmembrane region" description="Helical" evidence="5">
    <location>
        <begin position="36"/>
        <end position="59"/>
    </location>
</feature>
<dbReference type="InterPro" id="IPR022535">
    <property type="entry name" value="Golgi_pH-regulator_cons_dom"/>
</dbReference>
<evidence type="ECO:0000259" key="7">
    <source>
        <dbReference type="Pfam" id="PF12537"/>
    </source>
</evidence>
<evidence type="ECO:0000259" key="6">
    <source>
        <dbReference type="Pfam" id="PF12430"/>
    </source>
</evidence>
<dbReference type="Proteomes" id="UP001465755">
    <property type="component" value="Unassembled WGS sequence"/>
</dbReference>
<feature type="transmembrane region" description="Helical" evidence="5">
    <location>
        <begin position="151"/>
        <end position="175"/>
    </location>
</feature>
<dbReference type="GO" id="GO:0010427">
    <property type="term" value="F:abscisic acid binding"/>
    <property type="evidence" value="ECO:0007669"/>
    <property type="project" value="TreeGrafter"/>
</dbReference>
<feature type="transmembrane region" description="Helical" evidence="5">
    <location>
        <begin position="71"/>
        <end position="92"/>
    </location>
</feature>
<feature type="transmembrane region" description="Helical" evidence="5">
    <location>
        <begin position="104"/>
        <end position="125"/>
    </location>
</feature>
<keyword evidence="4 5" id="KW-0472">Membrane</keyword>
<dbReference type="GO" id="GO:0016020">
    <property type="term" value="C:membrane"/>
    <property type="evidence" value="ECO:0007669"/>
    <property type="project" value="UniProtKB-SubCell"/>
</dbReference>
<evidence type="ECO:0008006" key="10">
    <source>
        <dbReference type="Google" id="ProtNLM"/>
    </source>
</evidence>
<dbReference type="InterPro" id="IPR025969">
    <property type="entry name" value="ABA_GPCR_dom"/>
</dbReference>
<evidence type="ECO:0000313" key="8">
    <source>
        <dbReference type="EMBL" id="KAK9807389.1"/>
    </source>
</evidence>
<dbReference type="GO" id="GO:0009737">
    <property type="term" value="P:response to abscisic acid"/>
    <property type="evidence" value="ECO:0007669"/>
    <property type="project" value="TreeGrafter"/>
</dbReference>
<comment type="caution">
    <text evidence="8">The sequence shown here is derived from an EMBL/GenBank/DDBJ whole genome shotgun (WGS) entry which is preliminary data.</text>
</comment>
<dbReference type="Pfam" id="PF12537">
    <property type="entry name" value="GPHR_N"/>
    <property type="match status" value="1"/>
</dbReference>
<evidence type="ECO:0000313" key="9">
    <source>
        <dbReference type="Proteomes" id="UP001465755"/>
    </source>
</evidence>
<dbReference type="InterPro" id="IPR015672">
    <property type="entry name" value="GPHR/GTG"/>
</dbReference>
<evidence type="ECO:0000256" key="5">
    <source>
        <dbReference type="SAM" id="Phobius"/>
    </source>
</evidence>
<proteinExistence type="predicted"/>
<dbReference type="AlphaFoldDB" id="A0AAW1PHU1"/>
<dbReference type="EMBL" id="JALJOQ010000031">
    <property type="protein sequence ID" value="KAK9807389.1"/>
    <property type="molecule type" value="Genomic_DNA"/>
</dbReference>
<feature type="domain" description="Golgi pH regulator conserved" evidence="7">
    <location>
        <begin position="142"/>
        <end position="207"/>
    </location>
</feature>
<evidence type="ECO:0000256" key="1">
    <source>
        <dbReference type="ARBA" id="ARBA00004141"/>
    </source>
</evidence>
<feature type="transmembrane region" description="Helical" evidence="5">
    <location>
        <begin position="437"/>
        <end position="455"/>
    </location>
</feature>
<protein>
    <recommendedName>
        <fullName evidence="10">Golgi pH regulator</fullName>
    </recommendedName>
</protein>
<feature type="transmembrane region" description="Helical" evidence="5">
    <location>
        <begin position="353"/>
        <end position="371"/>
    </location>
</feature>
<evidence type="ECO:0000256" key="4">
    <source>
        <dbReference type="ARBA" id="ARBA00023136"/>
    </source>
</evidence>
<comment type="subcellular location">
    <subcellularLocation>
        <location evidence="1">Membrane</location>
        <topology evidence="1">Multi-pass membrane protein</topology>
    </subcellularLocation>
</comment>
<keyword evidence="3 5" id="KW-1133">Transmembrane helix</keyword>
<dbReference type="PANTHER" id="PTHR15948:SF0">
    <property type="entry name" value="GOLGI PH REGULATOR A-RELATED"/>
    <property type="match status" value="1"/>
</dbReference>
<evidence type="ECO:0000256" key="3">
    <source>
        <dbReference type="ARBA" id="ARBA00022989"/>
    </source>
</evidence>
<dbReference type="Pfam" id="PF12430">
    <property type="entry name" value="ABA_GPCR"/>
    <property type="match status" value="1"/>
</dbReference>
<name>A0AAW1PHU1_9CHLO</name>
<gene>
    <name evidence="8" type="ORF">WJX73_010862</name>
</gene>
<sequence>MSIGDLVVVTGSLITLCWGGWLFLSKGLSDDLRDSTGLVQVLFSLVFGLSTNLLQLVLFEILNVLEARTRWINWRLDLVLLLLLLLIVLPFYQSLRTLRASTRFSSALAAAASAACVSALLYGLWRLGRSWPGVPSTAEGVFTLKQVVSRVGVLGTTLIAILSGFGAVNLPYSYLSLFTRPVHKLQVAAAEAQLVQATESVVRKRKQVLLAQRQYELRRRSQQSPQGARAMFGAVLGVITSPLRGSSTEPSVAQLQSEAESLAEVQRQIVFDVLDLRAKRARALETHTLLGNCKNLLGYLLSIYCLYKMFTSLRGLIFGEDLTTDPASKAIGMVLGAFSHGQLVVDVRILSQYLTLVFIGGISASSLRGFLKNMSKVFFAVSGSGNGMSLVLILTELTGMYAISSVLLIRRQLPQQYRSAIADALGGELEFEFFHRWFNSLFLASASLTMLLFYAQHRNSATEPELPVYSTSWRD</sequence>
<feature type="domain" description="Abscisic acid G-protein coupled receptor-like" evidence="6">
    <location>
        <begin position="286"/>
        <end position="458"/>
    </location>
</feature>